<keyword evidence="3" id="KW-1185">Reference proteome</keyword>
<dbReference type="AlphaFoldDB" id="A0A2A9DSP9"/>
<keyword evidence="1" id="KW-1133">Transmembrane helix</keyword>
<dbReference type="InterPro" id="IPR006750">
    <property type="entry name" value="YdcZ"/>
</dbReference>
<sequence>MLALLSAVLVGWCTPAQTAVNARLRTFVGHPLMSSLISFAVGTLSLLVLHFILFSALLPPFGQAAGQPWWIWTGGVLGVIFLTGNIVLFPRLGGVETVVLPIVGQIAAAMVIDQWGVFGAQQRSLSVWRVLGAALVCFGVFIVVYRPGLQTGHAHSQGLWLWRALGVLAGVCTATQMAINGTLGVVLGSPISAALVSFSVGTVLLIVLVGALRAWPRKGTTGEGSRWMWFGGVLGAVYVAGAAALVPIIGAGVTVVAVLAGNMLLSQLIDATGALGARRIPVAARQIVGLIVIVLGVLAVRAV</sequence>
<proteinExistence type="predicted"/>
<feature type="transmembrane region" description="Helical" evidence="1">
    <location>
        <begin position="280"/>
        <end position="300"/>
    </location>
</feature>
<feature type="transmembrane region" description="Helical" evidence="1">
    <location>
        <begin position="191"/>
        <end position="215"/>
    </location>
</feature>
<dbReference type="Proteomes" id="UP000221653">
    <property type="component" value="Unassembled WGS sequence"/>
</dbReference>
<reference evidence="2 3" key="1">
    <citation type="submission" date="2017-10" db="EMBL/GenBank/DDBJ databases">
        <title>Sequencing the genomes of 1000 actinobacteria strains.</title>
        <authorList>
            <person name="Klenk H.-P."/>
        </authorList>
    </citation>
    <scope>NUCLEOTIDE SEQUENCE [LARGE SCALE GENOMIC DNA]</scope>
    <source>
        <strain evidence="2 3">DSM 20688</strain>
    </source>
</reference>
<keyword evidence="1" id="KW-0472">Membrane</keyword>
<dbReference type="PANTHER" id="PTHR34821">
    <property type="entry name" value="INNER MEMBRANE PROTEIN YDCZ"/>
    <property type="match status" value="1"/>
</dbReference>
<feature type="transmembrane region" description="Helical" evidence="1">
    <location>
        <begin position="69"/>
        <end position="89"/>
    </location>
</feature>
<gene>
    <name evidence="2" type="ORF">ATK06_2134</name>
</gene>
<dbReference type="GO" id="GO:0005886">
    <property type="term" value="C:plasma membrane"/>
    <property type="evidence" value="ECO:0007669"/>
    <property type="project" value="TreeGrafter"/>
</dbReference>
<dbReference type="STRING" id="1724.GCA_001044175_02003"/>
<evidence type="ECO:0000313" key="2">
    <source>
        <dbReference type="EMBL" id="PFG29002.1"/>
    </source>
</evidence>
<evidence type="ECO:0000256" key="1">
    <source>
        <dbReference type="SAM" id="Phobius"/>
    </source>
</evidence>
<dbReference type="EMBL" id="PDJF01000001">
    <property type="protein sequence ID" value="PFG29002.1"/>
    <property type="molecule type" value="Genomic_DNA"/>
</dbReference>
<protein>
    <submittedName>
        <fullName evidence="2">Transporter family-2 protein</fullName>
    </submittedName>
</protein>
<feature type="transmembrane region" description="Helical" evidence="1">
    <location>
        <begin position="34"/>
        <end position="57"/>
    </location>
</feature>
<name>A0A2A9DSP9_9CORY</name>
<evidence type="ECO:0000313" key="3">
    <source>
        <dbReference type="Proteomes" id="UP000221653"/>
    </source>
</evidence>
<organism evidence="2 3">
    <name type="scientific">Corynebacterium renale</name>
    <dbReference type="NCBI Taxonomy" id="1724"/>
    <lineage>
        <taxon>Bacteria</taxon>
        <taxon>Bacillati</taxon>
        <taxon>Actinomycetota</taxon>
        <taxon>Actinomycetes</taxon>
        <taxon>Mycobacteriales</taxon>
        <taxon>Corynebacteriaceae</taxon>
        <taxon>Corynebacterium</taxon>
    </lineage>
</organism>
<dbReference type="OrthoDB" id="6463253at2"/>
<keyword evidence="1" id="KW-0812">Transmembrane</keyword>
<feature type="transmembrane region" description="Helical" evidence="1">
    <location>
        <begin position="227"/>
        <end position="260"/>
    </location>
</feature>
<feature type="transmembrane region" description="Helical" evidence="1">
    <location>
        <begin position="127"/>
        <end position="148"/>
    </location>
</feature>
<dbReference type="RefSeq" id="WP_098389313.1">
    <property type="nucleotide sequence ID" value="NZ_LS483464.1"/>
</dbReference>
<dbReference type="Pfam" id="PF04657">
    <property type="entry name" value="DMT_YdcZ"/>
    <property type="match status" value="2"/>
</dbReference>
<dbReference type="PANTHER" id="PTHR34821:SF2">
    <property type="entry name" value="INNER MEMBRANE PROTEIN YDCZ"/>
    <property type="match status" value="1"/>
</dbReference>
<accession>A0A2A9DSP9</accession>
<feature type="transmembrane region" description="Helical" evidence="1">
    <location>
        <begin position="160"/>
        <end position="179"/>
    </location>
</feature>
<comment type="caution">
    <text evidence="2">The sequence shown here is derived from an EMBL/GenBank/DDBJ whole genome shotgun (WGS) entry which is preliminary data.</text>
</comment>